<evidence type="ECO:0000256" key="1">
    <source>
        <dbReference type="ARBA" id="ARBA00004127"/>
    </source>
</evidence>
<dbReference type="PROSITE" id="PS50055">
    <property type="entry name" value="TYR_PHOSPHATASE_PTP"/>
    <property type="match status" value="1"/>
</dbReference>
<keyword evidence="2 10" id="KW-0808">Transferase</keyword>
<feature type="transmembrane region" description="Helical" evidence="10">
    <location>
        <begin position="189"/>
        <end position="214"/>
    </location>
</feature>
<dbReference type="AlphaFoldDB" id="A0A819AGT4"/>
<feature type="transmembrane region" description="Helical" evidence="10">
    <location>
        <begin position="226"/>
        <end position="251"/>
    </location>
</feature>
<evidence type="ECO:0000256" key="6">
    <source>
        <dbReference type="ARBA" id="ARBA00023139"/>
    </source>
</evidence>
<gene>
    <name evidence="12" type="ORF">JBS370_LOCUS14043</name>
</gene>
<evidence type="ECO:0000313" key="13">
    <source>
        <dbReference type="Proteomes" id="UP000663836"/>
    </source>
</evidence>
<dbReference type="InterPro" id="IPR001594">
    <property type="entry name" value="Palmitoyltrfase_DHHC"/>
</dbReference>
<sequence>MLTVKKVRRGQIYPSKTVSYVRTCWTYKAWGVIIGIVTFILVLSGLHIGWEIIIIIIIVNDSFPIIIKNGHIYYPILFCLALFYTITNYLFASLHDPGVVPRPNADEILHVEKENNIQTDLEGNYFPSIPPPTTILVKNFPYSSSYCYTCRVYRLPRVTHCSTCNVCIQNFDHHCPWINNCVGLLNHRYFWNFLLSCSILCLITVIGCSLAAYLRWDTYKDQSGLFFAYNIPSFFNGFIGICLMLMLFPFWCSHCGLAMNAVTTKEDSRHRQDFEHNEFSSGSRCRNLIQACCGPLRPSVDWNTLYDEDYYQKQAEIYKKIRPTLLSNTLVVPRQNIKEHIRSLALKNYFGIAQQVEGLYRTNKKNSPRQSSLIPVDVIHHLPMHNIEINYIDSNQVNVRYLLIEAVHRTNISTFWNAIWFHNVLSIVMLYEINENNSFIQYWPDEKNLSIKINDSYQVDFIRTLKRLDIVTSQFKIQKIGENETRIIEHFQVKNWTETKFSLDPIALLRLQYNIDNREKEERIHDTNHGIIVIHSCEINTRAFAYITIDINRHLLKKYNHINVLNTITQLNEQLSICLINDHVLIVIYMVILHLSAWTYPSDIITLQGLNHQVHRILHNTFQGYFHNSLVDLLQTFTNNSLKELNGMFSSSTSEYLFSKRKNKNKVIHIIITISDKENPYQSIAIHNNIVYFIDSYIHSKAFMLVIGRNRNGVLKVISTYKIRHCFLFQQSSHLDADFIEQQQLKFDTNYSSVDFRRYQNDQSMTFIYQPINSIRNILLYRLSRSLVELDQNDDIPILICIDEIQTGAIIYLLTNLMEQLNIDNTVDIFHQARKIAYSCPAFRTEGDFRDMYEWIKIWTDNDLKSQAN</sequence>
<dbReference type="PANTHER" id="PTHR22883:SF43">
    <property type="entry name" value="PALMITOYLTRANSFERASE APP"/>
    <property type="match status" value="1"/>
</dbReference>
<dbReference type="Proteomes" id="UP000663836">
    <property type="component" value="Unassembled WGS sequence"/>
</dbReference>
<evidence type="ECO:0000256" key="3">
    <source>
        <dbReference type="ARBA" id="ARBA00022692"/>
    </source>
</evidence>
<dbReference type="Pfam" id="PF00102">
    <property type="entry name" value="Y_phosphatase"/>
    <property type="match status" value="1"/>
</dbReference>
<dbReference type="SUPFAM" id="SSF52799">
    <property type="entry name" value="(Phosphotyrosine protein) phosphatases II"/>
    <property type="match status" value="1"/>
</dbReference>
<dbReference type="PROSITE" id="PS50216">
    <property type="entry name" value="DHHC"/>
    <property type="match status" value="1"/>
</dbReference>
<feature type="transmembrane region" description="Helical" evidence="10">
    <location>
        <begin position="29"/>
        <end position="60"/>
    </location>
</feature>
<dbReference type="GO" id="GO:0005794">
    <property type="term" value="C:Golgi apparatus"/>
    <property type="evidence" value="ECO:0007669"/>
    <property type="project" value="TreeGrafter"/>
</dbReference>
<dbReference type="InterPro" id="IPR039859">
    <property type="entry name" value="PFA4/ZDH16/20/ERF2-like"/>
</dbReference>
<keyword evidence="6" id="KW-0564">Palmitate</keyword>
<keyword evidence="4 10" id="KW-1133">Transmembrane helix</keyword>
<reference evidence="12" key="1">
    <citation type="submission" date="2021-02" db="EMBL/GenBank/DDBJ databases">
        <authorList>
            <person name="Nowell W R."/>
        </authorList>
    </citation>
    <scope>NUCLEOTIDE SEQUENCE</scope>
</reference>
<protein>
    <recommendedName>
        <fullName evidence="10">Palmitoyltransferase</fullName>
        <ecNumber evidence="10">2.3.1.225</ecNumber>
    </recommendedName>
</protein>
<dbReference type="GO" id="GO:0019706">
    <property type="term" value="F:protein-cysteine S-palmitoyltransferase activity"/>
    <property type="evidence" value="ECO:0007669"/>
    <property type="project" value="UniProtKB-EC"/>
</dbReference>
<comment type="similarity">
    <text evidence="10">Belongs to the DHHC palmitoyltransferase family.</text>
</comment>
<comment type="domain">
    <text evidence="10">The DHHC domain is required for palmitoyltransferase activity.</text>
</comment>
<evidence type="ECO:0000313" key="12">
    <source>
        <dbReference type="EMBL" id="CAF3777522.1"/>
    </source>
</evidence>
<keyword evidence="7" id="KW-0449">Lipoprotein</keyword>
<evidence type="ECO:0000256" key="7">
    <source>
        <dbReference type="ARBA" id="ARBA00023288"/>
    </source>
</evidence>
<evidence type="ECO:0000256" key="8">
    <source>
        <dbReference type="ARBA" id="ARBA00023315"/>
    </source>
</evidence>
<evidence type="ECO:0000259" key="11">
    <source>
        <dbReference type="PROSITE" id="PS50055"/>
    </source>
</evidence>
<dbReference type="EC" id="2.3.1.225" evidence="10"/>
<feature type="domain" description="Tyrosine-protein phosphatase" evidence="11">
    <location>
        <begin position="368"/>
        <end position="595"/>
    </location>
</feature>
<comment type="catalytic activity">
    <reaction evidence="9 10">
        <text>L-cysteinyl-[protein] + hexadecanoyl-CoA = S-hexadecanoyl-L-cysteinyl-[protein] + CoA</text>
        <dbReference type="Rhea" id="RHEA:36683"/>
        <dbReference type="Rhea" id="RHEA-COMP:10131"/>
        <dbReference type="Rhea" id="RHEA-COMP:11032"/>
        <dbReference type="ChEBI" id="CHEBI:29950"/>
        <dbReference type="ChEBI" id="CHEBI:57287"/>
        <dbReference type="ChEBI" id="CHEBI:57379"/>
        <dbReference type="ChEBI" id="CHEBI:74151"/>
        <dbReference type="EC" id="2.3.1.225"/>
    </reaction>
</comment>
<dbReference type="InterPro" id="IPR000242">
    <property type="entry name" value="PTP_cat"/>
</dbReference>
<comment type="subcellular location">
    <subcellularLocation>
        <location evidence="1">Endomembrane system</location>
        <topology evidence="1">Multi-pass membrane protein</topology>
    </subcellularLocation>
</comment>
<comment type="caution">
    <text evidence="12">The sequence shown here is derived from an EMBL/GenBank/DDBJ whole genome shotgun (WGS) entry which is preliminary data.</text>
</comment>
<evidence type="ECO:0000256" key="4">
    <source>
        <dbReference type="ARBA" id="ARBA00022989"/>
    </source>
</evidence>
<dbReference type="PANTHER" id="PTHR22883">
    <property type="entry name" value="ZINC FINGER DHHC DOMAIN CONTAINING PROTEIN"/>
    <property type="match status" value="1"/>
</dbReference>
<organism evidence="12 13">
    <name type="scientific">Rotaria sordida</name>
    <dbReference type="NCBI Taxonomy" id="392033"/>
    <lineage>
        <taxon>Eukaryota</taxon>
        <taxon>Metazoa</taxon>
        <taxon>Spiralia</taxon>
        <taxon>Gnathifera</taxon>
        <taxon>Rotifera</taxon>
        <taxon>Eurotatoria</taxon>
        <taxon>Bdelloidea</taxon>
        <taxon>Philodinida</taxon>
        <taxon>Philodinidae</taxon>
        <taxon>Rotaria</taxon>
    </lineage>
</organism>
<name>A0A819AGT4_9BILA</name>
<evidence type="ECO:0000256" key="9">
    <source>
        <dbReference type="ARBA" id="ARBA00048048"/>
    </source>
</evidence>
<dbReference type="InterPro" id="IPR029021">
    <property type="entry name" value="Prot-tyrosine_phosphatase-like"/>
</dbReference>
<proteinExistence type="inferred from homology"/>
<dbReference type="EMBL" id="CAJOBD010001243">
    <property type="protein sequence ID" value="CAF3777522.1"/>
    <property type="molecule type" value="Genomic_DNA"/>
</dbReference>
<evidence type="ECO:0000256" key="5">
    <source>
        <dbReference type="ARBA" id="ARBA00023136"/>
    </source>
</evidence>
<keyword evidence="8 10" id="KW-0012">Acyltransferase</keyword>
<keyword evidence="3 10" id="KW-0812">Transmembrane</keyword>
<keyword evidence="5 10" id="KW-0472">Membrane</keyword>
<evidence type="ECO:0000256" key="2">
    <source>
        <dbReference type="ARBA" id="ARBA00022679"/>
    </source>
</evidence>
<accession>A0A819AGT4</accession>
<feature type="transmembrane region" description="Helical" evidence="10">
    <location>
        <begin position="72"/>
        <end position="92"/>
    </location>
</feature>
<dbReference type="GO" id="GO:0006612">
    <property type="term" value="P:protein targeting to membrane"/>
    <property type="evidence" value="ECO:0007669"/>
    <property type="project" value="TreeGrafter"/>
</dbReference>
<dbReference type="Gene3D" id="3.90.190.10">
    <property type="entry name" value="Protein tyrosine phosphatase superfamily"/>
    <property type="match status" value="1"/>
</dbReference>
<dbReference type="GO" id="GO:0004725">
    <property type="term" value="F:protein tyrosine phosphatase activity"/>
    <property type="evidence" value="ECO:0007669"/>
    <property type="project" value="InterPro"/>
</dbReference>
<dbReference type="Pfam" id="PF01529">
    <property type="entry name" value="DHHC"/>
    <property type="match status" value="1"/>
</dbReference>
<evidence type="ECO:0000256" key="10">
    <source>
        <dbReference type="RuleBase" id="RU079119"/>
    </source>
</evidence>
<dbReference type="GO" id="GO:0005783">
    <property type="term" value="C:endoplasmic reticulum"/>
    <property type="evidence" value="ECO:0007669"/>
    <property type="project" value="TreeGrafter"/>
</dbReference>
<dbReference type="SMART" id="SM00194">
    <property type="entry name" value="PTPc"/>
    <property type="match status" value="1"/>
</dbReference>